<feature type="region of interest" description="Disordered" evidence="1">
    <location>
        <begin position="1"/>
        <end position="48"/>
    </location>
</feature>
<feature type="compositionally biased region" description="Pro residues" evidence="1">
    <location>
        <begin position="31"/>
        <end position="40"/>
    </location>
</feature>
<dbReference type="AlphaFoldDB" id="A0A6U4D1R8"/>
<name>A0A6U4D1R8_9STRA</name>
<evidence type="ECO:0000256" key="1">
    <source>
        <dbReference type="SAM" id="MobiDB-lite"/>
    </source>
</evidence>
<gene>
    <name evidence="2" type="ORF">PPAR1163_LOCUS2801</name>
    <name evidence="3" type="ORF">PPAR1163_LOCUS2802</name>
</gene>
<reference evidence="2" key="1">
    <citation type="submission" date="2021-01" db="EMBL/GenBank/DDBJ databases">
        <authorList>
            <person name="Corre E."/>
            <person name="Pelletier E."/>
            <person name="Niang G."/>
            <person name="Scheremetjew M."/>
            <person name="Finn R."/>
            <person name="Kale V."/>
            <person name="Holt S."/>
            <person name="Cochrane G."/>
            <person name="Meng A."/>
            <person name="Brown T."/>
            <person name="Cohen L."/>
        </authorList>
    </citation>
    <scope>NUCLEOTIDE SEQUENCE</scope>
    <source>
        <strain evidence="2">CCMP2877</strain>
    </source>
</reference>
<dbReference type="EMBL" id="HBGJ01004677">
    <property type="protein sequence ID" value="CAD9244453.1"/>
    <property type="molecule type" value="Transcribed_RNA"/>
</dbReference>
<organism evidence="2">
    <name type="scientific">Phaeomonas parva</name>
    <dbReference type="NCBI Taxonomy" id="124430"/>
    <lineage>
        <taxon>Eukaryota</taxon>
        <taxon>Sar</taxon>
        <taxon>Stramenopiles</taxon>
        <taxon>Ochrophyta</taxon>
        <taxon>Pinguiophyceae</taxon>
        <taxon>Pinguiochrysidales</taxon>
        <taxon>Pinguiochrysidaceae</taxon>
        <taxon>Phaeomonas</taxon>
    </lineage>
</organism>
<sequence length="250" mass="27282">MLRGRGGGAGRRRNRPWEGEGGGPPEDGAPGAPPGAPPGGMPGMGGLPGFANLFDPSAMAERRQAAARMRQAVKAVTNMALVHVPDEMRDDCQVVVFDACGCQDVDCEPAGTVIQFIFRSGVSGSTVSPKAVFDITEEDVAAVVPPLEVIQRWRAGEEVEWPPRPKPVEPPLPTPETHPLRFEKGTRVRCRVGPDPVTGWRKGTIVKHYYREARWPPGKWVPYQIELDGGTFIYAPKDVDRLVQKVEDEE</sequence>
<accession>A0A6U4D1R8</accession>
<protein>
    <submittedName>
        <fullName evidence="2">Uncharacterized protein</fullName>
    </submittedName>
</protein>
<evidence type="ECO:0000313" key="2">
    <source>
        <dbReference type="EMBL" id="CAD9244453.1"/>
    </source>
</evidence>
<dbReference type="EMBL" id="HBGJ01004678">
    <property type="protein sequence ID" value="CAD9244454.1"/>
    <property type="molecule type" value="Transcribed_RNA"/>
</dbReference>
<evidence type="ECO:0000313" key="3">
    <source>
        <dbReference type="EMBL" id="CAD9244454.1"/>
    </source>
</evidence>
<feature type="region of interest" description="Disordered" evidence="1">
    <location>
        <begin position="161"/>
        <end position="180"/>
    </location>
</feature>
<proteinExistence type="predicted"/>